<protein>
    <submittedName>
        <fullName evidence="1">Clan AA aspartic protease (TIGR02281 family)</fullName>
    </submittedName>
</protein>
<dbReference type="Proteomes" id="UP000253529">
    <property type="component" value="Unassembled WGS sequence"/>
</dbReference>
<accession>A0A366FKW7</accession>
<dbReference type="GO" id="GO:0008233">
    <property type="term" value="F:peptidase activity"/>
    <property type="evidence" value="ECO:0007669"/>
    <property type="project" value="UniProtKB-KW"/>
</dbReference>
<name>A0A366FKW7_9HYPH</name>
<evidence type="ECO:0000313" key="1">
    <source>
        <dbReference type="EMBL" id="RBP14359.1"/>
    </source>
</evidence>
<proteinExistence type="predicted"/>
<dbReference type="GO" id="GO:0006508">
    <property type="term" value="P:proteolysis"/>
    <property type="evidence" value="ECO:0007669"/>
    <property type="project" value="UniProtKB-KW"/>
</dbReference>
<keyword evidence="2" id="KW-1185">Reference proteome</keyword>
<reference evidence="1 2" key="1">
    <citation type="submission" date="2018-06" db="EMBL/GenBank/DDBJ databases">
        <title>Genomic Encyclopedia of Type Strains, Phase IV (KMG-IV): sequencing the most valuable type-strain genomes for metagenomic binning, comparative biology and taxonomic classification.</title>
        <authorList>
            <person name="Goeker M."/>
        </authorList>
    </citation>
    <scope>NUCLEOTIDE SEQUENCE [LARGE SCALE GENOMIC DNA]</scope>
    <source>
        <strain evidence="1 2">DSM 24875</strain>
    </source>
</reference>
<dbReference type="EMBL" id="QNRK01000009">
    <property type="protein sequence ID" value="RBP14359.1"/>
    <property type="molecule type" value="Genomic_DNA"/>
</dbReference>
<organism evidence="1 2">
    <name type="scientific">Roseiarcus fermentans</name>
    <dbReference type="NCBI Taxonomy" id="1473586"/>
    <lineage>
        <taxon>Bacteria</taxon>
        <taxon>Pseudomonadati</taxon>
        <taxon>Pseudomonadota</taxon>
        <taxon>Alphaproteobacteria</taxon>
        <taxon>Hyphomicrobiales</taxon>
        <taxon>Roseiarcaceae</taxon>
        <taxon>Roseiarcus</taxon>
    </lineage>
</organism>
<dbReference type="InterPro" id="IPR021109">
    <property type="entry name" value="Peptidase_aspartic_dom_sf"/>
</dbReference>
<keyword evidence="1" id="KW-0645">Protease</keyword>
<dbReference type="InterPro" id="IPR034122">
    <property type="entry name" value="Retropepsin-like_bacterial"/>
</dbReference>
<dbReference type="AlphaFoldDB" id="A0A366FKW7"/>
<dbReference type="CDD" id="cd05483">
    <property type="entry name" value="retropepsin_like_bacteria"/>
    <property type="match status" value="1"/>
</dbReference>
<dbReference type="Pfam" id="PF13975">
    <property type="entry name" value="gag-asp_proteas"/>
    <property type="match status" value="1"/>
</dbReference>
<evidence type="ECO:0000313" key="2">
    <source>
        <dbReference type="Proteomes" id="UP000253529"/>
    </source>
</evidence>
<dbReference type="SUPFAM" id="SSF50630">
    <property type="entry name" value="Acid proteases"/>
    <property type="match status" value="1"/>
</dbReference>
<dbReference type="Gene3D" id="2.40.70.10">
    <property type="entry name" value="Acid Proteases"/>
    <property type="match status" value="1"/>
</dbReference>
<comment type="caution">
    <text evidence="1">The sequence shown here is derived from an EMBL/GenBank/DDBJ whole genome shotgun (WGS) entry which is preliminary data.</text>
</comment>
<keyword evidence="1" id="KW-0378">Hydrolase</keyword>
<gene>
    <name evidence="1" type="ORF">DFR50_109112</name>
</gene>
<sequence>MTAGFDPGRAPARPAPTTTPIYLDRDGRTARVDVQLGSITKRMVIDTGATGLSIPAWIAERLLWRREAVEAQSAVMTLANGREELRQGVKLWSVTVGGRTLLDVYATVAPHEAEPLLGFPVLNQAGRFTIDTVAGLLIMG</sequence>